<comment type="subcellular location">
    <subcellularLocation>
        <location evidence="1">Cell membrane</location>
        <topology evidence="1">Multi-pass membrane protein</topology>
    </subcellularLocation>
</comment>
<reference evidence="7 8" key="1">
    <citation type="submission" date="2018-09" db="EMBL/GenBank/DDBJ databases">
        <title>Complete genome sequence of Euzebya sp. DY32-46 isolated from seawater of Pacific Ocean.</title>
        <authorList>
            <person name="Xu L."/>
            <person name="Wu Y.-H."/>
            <person name="Xu X.-W."/>
        </authorList>
    </citation>
    <scope>NUCLEOTIDE SEQUENCE [LARGE SCALE GENOMIC DNA]</scope>
    <source>
        <strain evidence="7 8">DY32-46</strain>
    </source>
</reference>
<dbReference type="GO" id="GO:0015075">
    <property type="term" value="F:monoatomic ion transmembrane transporter activity"/>
    <property type="evidence" value="ECO:0007669"/>
    <property type="project" value="InterPro"/>
</dbReference>
<keyword evidence="8" id="KW-1185">Reference proteome</keyword>
<dbReference type="AlphaFoldDB" id="A0A346Y0Q5"/>
<evidence type="ECO:0000313" key="8">
    <source>
        <dbReference type="Proteomes" id="UP000264006"/>
    </source>
</evidence>
<sequence>MSTIVIGMLALAALLTILRVLRRGSVADRVIGLDMLLLVVVALVAVDAAGRQSGEHLELPLVVGLLGFLSTVTVAAYLRGDGS</sequence>
<dbReference type="Proteomes" id="UP000264006">
    <property type="component" value="Chromosome"/>
</dbReference>
<feature type="transmembrane region" description="Helical" evidence="6">
    <location>
        <begin position="57"/>
        <end position="78"/>
    </location>
</feature>
<dbReference type="Pfam" id="PF04066">
    <property type="entry name" value="MrpF_PhaF"/>
    <property type="match status" value="1"/>
</dbReference>
<feature type="transmembrane region" description="Helical" evidence="6">
    <location>
        <begin position="30"/>
        <end position="50"/>
    </location>
</feature>
<dbReference type="RefSeq" id="WP_114592452.1">
    <property type="nucleotide sequence ID" value="NZ_CAXIBR010000166.1"/>
</dbReference>
<name>A0A346Y0Q5_9ACTN</name>
<keyword evidence="5 6" id="KW-0472">Membrane</keyword>
<evidence type="ECO:0008006" key="9">
    <source>
        <dbReference type="Google" id="ProtNLM"/>
    </source>
</evidence>
<keyword evidence="2" id="KW-1003">Cell membrane</keyword>
<dbReference type="OrthoDB" id="9895453at2"/>
<dbReference type="InterPro" id="IPR007208">
    <property type="entry name" value="MrpF/PhaF-like"/>
</dbReference>
<evidence type="ECO:0000256" key="4">
    <source>
        <dbReference type="ARBA" id="ARBA00022989"/>
    </source>
</evidence>
<proteinExistence type="predicted"/>
<evidence type="ECO:0000256" key="1">
    <source>
        <dbReference type="ARBA" id="ARBA00004651"/>
    </source>
</evidence>
<dbReference type="EMBL" id="CP031165">
    <property type="protein sequence ID" value="AXV08052.1"/>
    <property type="molecule type" value="Genomic_DNA"/>
</dbReference>
<evidence type="ECO:0000256" key="2">
    <source>
        <dbReference type="ARBA" id="ARBA00022475"/>
    </source>
</evidence>
<organism evidence="7 8">
    <name type="scientific">Euzebya pacifica</name>
    <dbReference type="NCBI Taxonomy" id="1608957"/>
    <lineage>
        <taxon>Bacteria</taxon>
        <taxon>Bacillati</taxon>
        <taxon>Actinomycetota</taxon>
        <taxon>Nitriliruptoria</taxon>
        <taxon>Euzebyales</taxon>
    </lineage>
</organism>
<dbReference type="KEGG" id="euz:DVS28_a3377"/>
<evidence type="ECO:0000256" key="6">
    <source>
        <dbReference type="SAM" id="Phobius"/>
    </source>
</evidence>
<keyword evidence="3 6" id="KW-0812">Transmembrane</keyword>
<accession>A0A346Y0Q5</accession>
<gene>
    <name evidence="7" type="ORF">DVS28_a3377</name>
</gene>
<evidence type="ECO:0000256" key="3">
    <source>
        <dbReference type="ARBA" id="ARBA00022692"/>
    </source>
</evidence>
<evidence type="ECO:0000313" key="7">
    <source>
        <dbReference type="EMBL" id="AXV08052.1"/>
    </source>
</evidence>
<keyword evidence="4 6" id="KW-1133">Transmembrane helix</keyword>
<evidence type="ECO:0000256" key="5">
    <source>
        <dbReference type="ARBA" id="ARBA00023136"/>
    </source>
</evidence>
<protein>
    <recommendedName>
        <fullName evidence="9">Multisubunit sodium/proton antiporter, MrpF subunit</fullName>
    </recommendedName>
</protein>
<dbReference type="GO" id="GO:0005886">
    <property type="term" value="C:plasma membrane"/>
    <property type="evidence" value="ECO:0007669"/>
    <property type="project" value="UniProtKB-SubCell"/>
</dbReference>